<dbReference type="SUPFAM" id="SSF51726">
    <property type="entry name" value="UROD/MetE-like"/>
    <property type="match status" value="2"/>
</dbReference>
<dbReference type="NCBIfam" id="NF003556">
    <property type="entry name" value="PRK05222.1"/>
    <property type="match status" value="1"/>
</dbReference>
<feature type="domain" description="Cobalamin-independent methionine synthase MetE C-terminal/archaeal" evidence="14">
    <location>
        <begin position="426"/>
        <end position="747"/>
    </location>
</feature>
<evidence type="ECO:0000256" key="5">
    <source>
        <dbReference type="ARBA" id="ARBA00022605"/>
    </source>
</evidence>
<comment type="catalytic activity">
    <reaction evidence="10">
        <text>5-methyltetrahydropteroyltri-L-glutamate + L-homocysteine = tetrahydropteroyltri-L-glutamate + L-methionine</text>
        <dbReference type="Rhea" id="RHEA:21196"/>
        <dbReference type="ChEBI" id="CHEBI:57844"/>
        <dbReference type="ChEBI" id="CHEBI:58140"/>
        <dbReference type="ChEBI" id="CHEBI:58199"/>
        <dbReference type="ChEBI" id="CHEBI:58207"/>
        <dbReference type="EC" id="2.1.1.14"/>
    </reaction>
</comment>
<evidence type="ECO:0000259" key="14">
    <source>
        <dbReference type="Pfam" id="PF01717"/>
    </source>
</evidence>
<protein>
    <recommendedName>
        <fullName evidence="10">5-methyltetrahydropteroyltriglutamate--homocysteine methyltransferase</fullName>
        <ecNumber evidence="10">2.1.1.14</ecNumber>
    </recommendedName>
    <alternativeName>
        <fullName evidence="10">Cobalamin-independent methionine synthase</fullName>
    </alternativeName>
    <alternativeName>
        <fullName evidence="10">Methionine synthase, vitamin-B12 independent isozyme</fullName>
    </alternativeName>
</protein>
<dbReference type="InterPro" id="IPR002629">
    <property type="entry name" value="Met_Synth_C/arc"/>
</dbReference>
<dbReference type="EC" id="2.1.1.14" evidence="10"/>
<feature type="binding site" evidence="10 11">
    <location>
        <begin position="431"/>
        <end position="433"/>
    </location>
    <ligand>
        <name>L-homocysteine</name>
        <dbReference type="ChEBI" id="CHEBI:58199"/>
    </ligand>
</feature>
<feature type="binding site" evidence="10 11">
    <location>
        <position position="561"/>
    </location>
    <ligand>
        <name>5-methyltetrahydropteroyltri-L-glutamate</name>
        <dbReference type="ChEBI" id="CHEBI:58207"/>
    </ligand>
</feature>
<proteinExistence type="inferred from homology"/>
<evidence type="ECO:0000259" key="15">
    <source>
        <dbReference type="Pfam" id="PF08267"/>
    </source>
</evidence>
<dbReference type="GO" id="GO:0032259">
    <property type="term" value="P:methylation"/>
    <property type="evidence" value="ECO:0007669"/>
    <property type="project" value="UniProtKB-KW"/>
</dbReference>
<dbReference type="PIRSF" id="PIRSF000382">
    <property type="entry name" value="MeTrfase_B12_ind"/>
    <property type="match status" value="1"/>
</dbReference>
<keyword evidence="10" id="KW-0677">Repeat</keyword>
<dbReference type="Pfam" id="PF01717">
    <property type="entry name" value="Meth_synt_2"/>
    <property type="match status" value="1"/>
</dbReference>
<feature type="binding site" evidence="12">
    <location>
        <position position="657"/>
    </location>
    <ligand>
        <name>Zn(2+)</name>
        <dbReference type="ChEBI" id="CHEBI:29105"/>
        <label>1</label>
        <note>catalytic</note>
    </ligand>
</feature>
<evidence type="ECO:0000256" key="11">
    <source>
        <dbReference type="PIRSR" id="PIRSR000382-1"/>
    </source>
</evidence>
<feature type="binding site" evidence="11">
    <location>
        <position position="18"/>
    </location>
    <ligand>
        <name>5-methyltetrahydropteroyltri-L-glutamate</name>
        <dbReference type="ChEBI" id="CHEBI:58207"/>
    </ligand>
</feature>
<evidence type="ECO:0000256" key="7">
    <source>
        <dbReference type="ARBA" id="ARBA00022723"/>
    </source>
</evidence>
<dbReference type="CDD" id="cd03312">
    <property type="entry name" value="CIMS_N_terminal_like"/>
    <property type="match status" value="1"/>
</dbReference>
<feature type="binding site" evidence="12">
    <location>
        <position position="642"/>
    </location>
    <ligand>
        <name>Zn(2+)</name>
        <dbReference type="ChEBI" id="CHEBI:29105"/>
        <label>1</label>
        <note>catalytic</note>
    </ligand>
</feature>
<dbReference type="GO" id="GO:0003871">
    <property type="term" value="F:5-methyltetrahydropteroyltriglutamate-homocysteine S-methyltransferase activity"/>
    <property type="evidence" value="ECO:0007669"/>
    <property type="project" value="UniProtKB-UniRule"/>
</dbReference>
<feature type="binding site" evidence="10">
    <location>
        <position position="642"/>
    </location>
    <ligand>
        <name>Zn(2+)</name>
        <dbReference type="ChEBI" id="CHEBI:29105"/>
        <note>catalytic</note>
    </ligand>
</feature>
<evidence type="ECO:0000256" key="4">
    <source>
        <dbReference type="ARBA" id="ARBA00022603"/>
    </source>
</evidence>
<dbReference type="UniPathway" id="UPA00051">
    <property type="reaction ID" value="UER00082"/>
</dbReference>
<dbReference type="InterPro" id="IPR006276">
    <property type="entry name" value="Cobalamin-indep_Met_synthase"/>
</dbReference>
<dbReference type="InterPro" id="IPR013215">
    <property type="entry name" value="Cbl-indep_Met_Synth_N"/>
</dbReference>
<feature type="binding site" evidence="10">
    <location>
        <position position="727"/>
    </location>
    <ligand>
        <name>Zn(2+)</name>
        <dbReference type="ChEBI" id="CHEBI:29105"/>
        <note>catalytic</note>
    </ligand>
</feature>
<evidence type="ECO:0000256" key="12">
    <source>
        <dbReference type="PIRSR" id="PIRSR000382-2"/>
    </source>
</evidence>
<feature type="binding site" evidence="12">
    <location>
        <position position="727"/>
    </location>
    <ligand>
        <name>Zn(2+)</name>
        <dbReference type="ChEBI" id="CHEBI:29105"/>
        <label>1</label>
        <note>catalytic</note>
    </ligand>
</feature>
<comment type="caution">
    <text evidence="10">Lacks conserved residue(s) required for the propagation of feature annotation.</text>
</comment>
<dbReference type="PANTHER" id="PTHR30519">
    <property type="entry name" value="5-METHYLTETRAHYDROPTEROYLTRIGLUTAMATE--HOMOCYSTEINE METHYLTRANSFERASE"/>
    <property type="match status" value="1"/>
</dbReference>
<evidence type="ECO:0000256" key="8">
    <source>
        <dbReference type="ARBA" id="ARBA00022833"/>
    </source>
</evidence>
<dbReference type="Proteomes" id="UP000064514">
    <property type="component" value="Unassembled WGS sequence"/>
</dbReference>
<feature type="active site" description="Proton donor" evidence="10 13">
    <location>
        <position position="695"/>
    </location>
</feature>
<dbReference type="Gene3D" id="3.20.20.210">
    <property type="match status" value="2"/>
</dbReference>
<keyword evidence="9 10" id="KW-0486">Methionine biosynthesis</keyword>
<comment type="similarity">
    <text evidence="3 10">Belongs to the vitamin-B12 independent methionine synthase family.</text>
</comment>
<comment type="function">
    <text evidence="1 10">Catalyzes the transfer of a methyl group from 5-methyltetrahydrofolate to homocysteine resulting in methionine formation.</text>
</comment>
<feature type="domain" description="Cobalamin-independent methionine synthase MetE N-terminal" evidence="15">
    <location>
        <begin position="3"/>
        <end position="314"/>
    </location>
</feature>
<comment type="cofactor">
    <cofactor evidence="10">
        <name>Zn(2+)</name>
        <dbReference type="ChEBI" id="CHEBI:29105"/>
    </cofactor>
    <text evidence="10">Binds 1 zinc ion per subunit.</text>
</comment>
<reference evidence="16" key="1">
    <citation type="journal article" date="2015" name="BMC Genomics">
        <title>Comparative genomics of Fructobacillus spp. and Leuconostoc spp. reveals niche-specific evolution of Fructobacillus spp.</title>
        <authorList>
            <person name="Endo A."/>
            <person name="Tanizawa Y."/>
            <person name="Tanaka N."/>
            <person name="Maeno S."/>
            <person name="Kumar H."/>
            <person name="Shiwa Y."/>
            <person name="Okada S."/>
            <person name="Yoshikawa H."/>
            <person name="Dicks L."/>
            <person name="Nakagawa J."/>
            <person name="Arita M."/>
        </authorList>
    </citation>
    <scope>NUCLEOTIDE SEQUENCE [LARGE SCALE GENOMIC DNA]</scope>
    <source>
        <strain evidence="16">F214-1</strain>
    </source>
</reference>
<feature type="binding site" evidence="10 11">
    <location>
        <begin position="431"/>
        <end position="433"/>
    </location>
    <ligand>
        <name>L-methionine</name>
        <dbReference type="ChEBI" id="CHEBI:57844"/>
    </ligand>
</feature>
<keyword evidence="6 10" id="KW-0808">Transferase</keyword>
<keyword evidence="4 10" id="KW-0489">Methyltransferase</keyword>
<evidence type="ECO:0000256" key="13">
    <source>
        <dbReference type="PIRSR" id="PIRSR000382-3"/>
    </source>
</evidence>
<dbReference type="STRING" id="709323.GCA_001047135_01171"/>
<feature type="binding site" evidence="10">
    <location>
        <position position="605"/>
    </location>
    <ligand>
        <name>5-methyltetrahydropteroyltri-L-glutamate</name>
        <dbReference type="ChEBI" id="CHEBI:58207"/>
    </ligand>
</feature>
<evidence type="ECO:0000256" key="6">
    <source>
        <dbReference type="ARBA" id="ARBA00022679"/>
    </source>
</evidence>
<feature type="binding site" evidence="10 11">
    <location>
        <position position="599"/>
    </location>
    <ligand>
        <name>L-methionine</name>
        <dbReference type="ChEBI" id="CHEBI:57844"/>
    </ligand>
</feature>
<evidence type="ECO:0000256" key="9">
    <source>
        <dbReference type="ARBA" id="ARBA00023167"/>
    </source>
</evidence>
<dbReference type="GO" id="GO:0008270">
    <property type="term" value="F:zinc ion binding"/>
    <property type="evidence" value="ECO:0007669"/>
    <property type="project" value="InterPro"/>
</dbReference>
<feature type="binding site" evidence="10">
    <location>
        <position position="114"/>
    </location>
    <ligand>
        <name>5-methyltetrahydropteroyltri-L-glutamate</name>
        <dbReference type="ChEBI" id="CHEBI:58207"/>
    </ligand>
</feature>
<evidence type="ECO:0000256" key="1">
    <source>
        <dbReference type="ARBA" id="ARBA00002777"/>
    </source>
</evidence>
<dbReference type="Pfam" id="PF08267">
    <property type="entry name" value="Meth_synt_1"/>
    <property type="match status" value="1"/>
</dbReference>
<feature type="binding site" evidence="10">
    <location>
        <position position="666"/>
    </location>
    <ligand>
        <name>Zn(2+)</name>
        <dbReference type="ChEBI" id="CHEBI:29105"/>
        <note>catalytic</note>
    </ligand>
</feature>
<dbReference type="InterPro" id="IPR038071">
    <property type="entry name" value="UROD/MetE-like_sf"/>
</dbReference>
<dbReference type="RefSeq" id="WP_059393988.1">
    <property type="nucleotide sequence ID" value="NZ_DF968083.1"/>
</dbReference>
<evidence type="ECO:0000256" key="10">
    <source>
        <dbReference type="HAMAP-Rule" id="MF_00172"/>
    </source>
</evidence>
<evidence type="ECO:0000256" key="2">
    <source>
        <dbReference type="ARBA" id="ARBA00004681"/>
    </source>
</evidence>
<evidence type="ECO:0000313" key="16">
    <source>
        <dbReference type="EMBL" id="GAP04617.1"/>
    </source>
</evidence>
<dbReference type="AlphaFoldDB" id="A0A3F3H435"/>
<dbReference type="HAMAP" id="MF_00172">
    <property type="entry name" value="Meth_synth"/>
    <property type="match status" value="1"/>
</dbReference>
<feature type="binding site" evidence="10 11">
    <location>
        <position position="599"/>
    </location>
    <ligand>
        <name>L-homocysteine</name>
        <dbReference type="ChEBI" id="CHEBI:58199"/>
    </ligand>
</feature>
<sequence>MTTTIIGFPRIGEKRELKFATEHYWKKQLNQDELLQKAHEIKLAHWRAQQEAGIDLIPVGDFSFFDNFLDVANDLNIVSDRYRQLGLSKLDEYFAQARGYQDGDQTVKALPMKKWFNTNYHYIVSEFTPETHVQFNGQRLLDEIREAQAAGIDSIKAVFIGPYTLLKLARFVDGAKPSDFITDLVQAYQALLANLQELGVDYLQVDEPALTFDVSQQDQELFDQLYDQLLAQPTTVKVVLQTYFGDVRDVYQDLIQKPFAGIGLDLVEGQENWQLIEQYGFPTDKTLFAGVVNGKNIWRNHYQTTLQQLHQLPTEVPVVLNTSSSLLHVPYTVANENQLDQDVAQHLAFAIEKLHELSELAAIVAGRDGSEKYLEENQRLFADVKHPVNVAVQKRVEALRDDDYTRLSDRKTRIALQNEELDLPLFPTTTIGSFPQTADVRANRRQFKHHEISQEEYDQFNEDKIARIIRKQEELGLDVLVHGEYERNDMVEYFGEKLGGFVFTQNGWVQSYGSRAVKPPIIWGDVSRTAPITVAASVYANGLTDKLVKGMLTGPVTIFNWSFPREDIERKEVVTQIALALRDEVLDLEKHEIKIIQIDEPALRENLPLRKSDWFSQYLDWAVPAFRLVHSGVAPTTQIHTHMCYSEFSDILQAIDDLDADVISFEASRADFTLIDDLVDHQFQTQVGPGVYDIHSPRVPSQNEIQGLIEQVIEKIPAENVWINPDCGLKTRSEAESFASLENMIAAIQAIREDVDEAS</sequence>
<name>A0A3F3H435_9LACO</name>
<keyword evidence="5 10" id="KW-0028">Amino-acid biosynthesis</keyword>
<dbReference type="CDD" id="cd03311">
    <property type="entry name" value="CIMS_C_terminal_like"/>
    <property type="match status" value="1"/>
</dbReference>
<evidence type="ECO:0000256" key="3">
    <source>
        <dbReference type="ARBA" id="ARBA00009553"/>
    </source>
</evidence>
<gene>
    <name evidence="10" type="primary">metE</name>
    <name evidence="16" type="ORF">FTRO_0060740</name>
</gene>
<organism evidence="16">
    <name type="scientific">Fructobacillus tropaeoli</name>
    <dbReference type="NCBI Taxonomy" id="709323"/>
    <lineage>
        <taxon>Bacteria</taxon>
        <taxon>Bacillati</taxon>
        <taxon>Bacillota</taxon>
        <taxon>Bacilli</taxon>
        <taxon>Lactobacillales</taxon>
        <taxon>Lactobacillaceae</taxon>
        <taxon>Fructobacillus</taxon>
    </lineage>
</organism>
<comment type="cofactor">
    <cofactor evidence="12">
        <name>Zn(2+)</name>
        <dbReference type="ChEBI" id="CHEBI:29105"/>
    </cofactor>
    <text evidence="12">Binds 2 Zn(2+) ions per subunit.</text>
</comment>
<keyword evidence="7 10" id="KW-0479">Metal-binding</keyword>
<feature type="binding site" evidence="11">
    <location>
        <position position="119"/>
    </location>
    <ligand>
        <name>5-methyltetrahydropteroyltri-L-glutamate</name>
        <dbReference type="ChEBI" id="CHEBI:58207"/>
    </ligand>
</feature>
<comment type="pathway">
    <text evidence="2 10">Amino-acid biosynthesis; L-methionine biosynthesis via de novo pathway; L-methionine from L-homocysteine (MetE route): step 1/1.</text>
</comment>
<dbReference type="EMBL" id="DF968083">
    <property type="protein sequence ID" value="GAP04617.1"/>
    <property type="molecule type" value="Genomic_DNA"/>
</dbReference>
<feature type="binding site" evidence="10">
    <location>
        <position position="644"/>
    </location>
    <ligand>
        <name>Zn(2+)</name>
        <dbReference type="ChEBI" id="CHEBI:29105"/>
        <note>catalytic</note>
    </ligand>
</feature>
<keyword evidence="8 10" id="KW-0862">Zinc</keyword>
<feature type="binding site" evidence="10">
    <location>
        <begin position="15"/>
        <end position="18"/>
    </location>
    <ligand>
        <name>5-methyltetrahydropteroyltri-L-glutamate</name>
        <dbReference type="ChEBI" id="CHEBI:58207"/>
    </ligand>
</feature>
<dbReference type="NCBIfam" id="TIGR01371">
    <property type="entry name" value="met_syn_B12ind"/>
    <property type="match status" value="1"/>
</dbReference>
<feature type="binding site" evidence="10">
    <location>
        <position position="484"/>
    </location>
    <ligand>
        <name>L-homocysteine</name>
        <dbReference type="ChEBI" id="CHEBI:58199"/>
    </ligand>
</feature>
<feature type="binding site" evidence="10 11">
    <location>
        <position position="484"/>
    </location>
    <ligand>
        <name>L-methionine</name>
        <dbReference type="ChEBI" id="CHEBI:57844"/>
    </ligand>
</feature>
<accession>A0A3F3H435</accession>
<dbReference type="GO" id="GO:0009086">
    <property type="term" value="P:methionine biosynthetic process"/>
    <property type="evidence" value="ECO:0007669"/>
    <property type="project" value="UniProtKB-UniRule"/>
</dbReference>
<feature type="binding site" evidence="12">
    <location>
        <position position="666"/>
    </location>
    <ligand>
        <name>Zn(2+)</name>
        <dbReference type="ChEBI" id="CHEBI:29105"/>
        <label>1</label>
        <note>catalytic</note>
    </ligand>
</feature>
<feature type="binding site" evidence="12">
    <location>
        <position position="644"/>
    </location>
    <ligand>
        <name>Zn(2+)</name>
        <dbReference type="ChEBI" id="CHEBI:29105"/>
        <label>1</label>
        <note>catalytic</note>
    </ligand>
</feature>